<proteinExistence type="predicted"/>
<dbReference type="AlphaFoldDB" id="A0A095XZR0"/>
<comment type="caution">
    <text evidence="1">The sequence shown here is derived from an EMBL/GenBank/DDBJ whole genome shotgun (WGS) entry which is preliminary data.</text>
</comment>
<dbReference type="HOGENOM" id="CLU_1747108_0_0_6"/>
<name>A0A095XZR0_9GAMM</name>
<protein>
    <submittedName>
        <fullName evidence="1">Uncharacterized protein</fullName>
    </submittedName>
</protein>
<accession>A0A095XZR0</accession>
<dbReference type="Proteomes" id="UP000029640">
    <property type="component" value="Unassembled WGS sequence"/>
</dbReference>
<evidence type="ECO:0000313" key="1">
    <source>
        <dbReference type="EMBL" id="KGE05261.1"/>
    </source>
</evidence>
<organism evidence="1 2">
    <name type="scientific">Pseudohaliea rubra DSM 19751</name>
    <dbReference type="NCBI Taxonomy" id="1265313"/>
    <lineage>
        <taxon>Bacteria</taxon>
        <taxon>Pseudomonadati</taxon>
        <taxon>Pseudomonadota</taxon>
        <taxon>Gammaproteobacteria</taxon>
        <taxon>Cellvibrionales</taxon>
        <taxon>Halieaceae</taxon>
        <taxon>Pseudohaliea</taxon>
    </lineage>
</organism>
<sequence length="149" mass="15712">MDGPARVSAPRGEALRFRLAAVLAGGALWLEDLGTAPLAREQVALVQAMIRACGWASEAPRVQEFAWPMHRNPQLDQGAAAAGVALEAFLARLANEAGLTRIFLLGTEARERAGALALPAFALPSTRDMLVSAGAKRDAWAVLRDLAAS</sequence>
<evidence type="ECO:0000313" key="2">
    <source>
        <dbReference type="Proteomes" id="UP000029640"/>
    </source>
</evidence>
<gene>
    <name evidence="1" type="ORF">HRUBRA_00083</name>
</gene>
<keyword evidence="2" id="KW-1185">Reference proteome</keyword>
<dbReference type="STRING" id="1265313.HRUBRA_00083"/>
<dbReference type="EMBL" id="AUVB01000003">
    <property type="protein sequence ID" value="KGE05261.1"/>
    <property type="molecule type" value="Genomic_DNA"/>
</dbReference>
<reference evidence="1 2" key="1">
    <citation type="journal article" date="2014" name="Genome Announc.">
        <title>Genome Sequence of Gammaproteobacterial Pseudohaliea rubra Type Strain DSM 19751, Isolated from Coastal Seawater of the Mediterranean Sea.</title>
        <authorList>
            <person name="Spring S."/>
            <person name="Fiebig A."/>
            <person name="Riedel T."/>
            <person name="Goker M."/>
            <person name="Klenk H.P."/>
        </authorList>
    </citation>
    <scope>NUCLEOTIDE SEQUENCE [LARGE SCALE GENOMIC DNA]</scope>
    <source>
        <strain evidence="1 2">DSM 19751</strain>
    </source>
</reference>